<gene>
    <name evidence="2" type="ORF">DFH07DRAFT_784610</name>
</gene>
<accession>A0AAD7MIU0</accession>
<name>A0AAD7MIU0_9AGAR</name>
<comment type="caution">
    <text evidence="2">The sequence shown here is derived from an EMBL/GenBank/DDBJ whole genome shotgun (WGS) entry which is preliminary data.</text>
</comment>
<proteinExistence type="predicted"/>
<sequence>MRTTSHTIVVEIFPDVTCSLNSLLERSPTLLCTKTYTDRLEGLGQWRVLPKSSHIRHSARTKYHEGSTVVGTGVKEVRGCPRSSARSGSRSAWADDSYSRSRRSTGPCRCWGWIGFPSGKGFGRPGERGRSGRGMLRRRRQYLPERQDTHHVGHACRPECLRVIEALFAKAVSPARGTTERAEIYKHEAYVKRNKADKLDLEGHEKYSVN</sequence>
<feature type="region of interest" description="Disordered" evidence="1">
    <location>
        <begin position="78"/>
        <end position="105"/>
    </location>
</feature>
<keyword evidence="3" id="KW-1185">Reference proteome</keyword>
<reference evidence="2" key="1">
    <citation type="submission" date="2023-03" db="EMBL/GenBank/DDBJ databases">
        <title>Massive genome expansion in bonnet fungi (Mycena s.s.) driven by repeated elements and novel gene families across ecological guilds.</title>
        <authorList>
            <consortium name="Lawrence Berkeley National Laboratory"/>
            <person name="Harder C.B."/>
            <person name="Miyauchi S."/>
            <person name="Viragh M."/>
            <person name="Kuo A."/>
            <person name="Thoen E."/>
            <person name="Andreopoulos B."/>
            <person name="Lu D."/>
            <person name="Skrede I."/>
            <person name="Drula E."/>
            <person name="Henrissat B."/>
            <person name="Morin E."/>
            <person name="Kohler A."/>
            <person name="Barry K."/>
            <person name="LaButti K."/>
            <person name="Morin E."/>
            <person name="Salamov A."/>
            <person name="Lipzen A."/>
            <person name="Mereny Z."/>
            <person name="Hegedus B."/>
            <person name="Baldrian P."/>
            <person name="Stursova M."/>
            <person name="Weitz H."/>
            <person name="Taylor A."/>
            <person name="Grigoriev I.V."/>
            <person name="Nagy L.G."/>
            <person name="Martin F."/>
            <person name="Kauserud H."/>
        </authorList>
    </citation>
    <scope>NUCLEOTIDE SEQUENCE</scope>
    <source>
        <strain evidence="2">CBHHK188m</strain>
    </source>
</reference>
<dbReference type="Proteomes" id="UP001215280">
    <property type="component" value="Unassembled WGS sequence"/>
</dbReference>
<protein>
    <submittedName>
        <fullName evidence="2">Uncharacterized protein</fullName>
    </submittedName>
</protein>
<evidence type="ECO:0000313" key="2">
    <source>
        <dbReference type="EMBL" id="KAJ7719551.1"/>
    </source>
</evidence>
<dbReference type="AlphaFoldDB" id="A0AAD7MIU0"/>
<organism evidence="2 3">
    <name type="scientific">Mycena maculata</name>
    <dbReference type="NCBI Taxonomy" id="230809"/>
    <lineage>
        <taxon>Eukaryota</taxon>
        <taxon>Fungi</taxon>
        <taxon>Dikarya</taxon>
        <taxon>Basidiomycota</taxon>
        <taxon>Agaricomycotina</taxon>
        <taxon>Agaricomycetes</taxon>
        <taxon>Agaricomycetidae</taxon>
        <taxon>Agaricales</taxon>
        <taxon>Marasmiineae</taxon>
        <taxon>Mycenaceae</taxon>
        <taxon>Mycena</taxon>
    </lineage>
</organism>
<evidence type="ECO:0000313" key="3">
    <source>
        <dbReference type="Proteomes" id="UP001215280"/>
    </source>
</evidence>
<dbReference type="EMBL" id="JARJLG010000290">
    <property type="protein sequence ID" value="KAJ7719551.1"/>
    <property type="molecule type" value="Genomic_DNA"/>
</dbReference>
<evidence type="ECO:0000256" key="1">
    <source>
        <dbReference type="SAM" id="MobiDB-lite"/>
    </source>
</evidence>
<feature type="compositionally biased region" description="Low complexity" evidence="1">
    <location>
        <begin position="82"/>
        <end position="96"/>
    </location>
</feature>